<reference evidence="1 2" key="1">
    <citation type="journal article" date="2014" name="Genome Biol. Evol.">
        <title>The genome of the myxosporean Thelohanellus kitauei shows adaptations to nutrient acquisition within its fish host.</title>
        <authorList>
            <person name="Yang Y."/>
            <person name="Xiong J."/>
            <person name="Zhou Z."/>
            <person name="Huo F."/>
            <person name="Miao W."/>
            <person name="Ran C."/>
            <person name="Liu Y."/>
            <person name="Zhang J."/>
            <person name="Feng J."/>
            <person name="Wang M."/>
            <person name="Wang M."/>
            <person name="Wang L."/>
            <person name="Yao B."/>
        </authorList>
    </citation>
    <scope>NUCLEOTIDE SEQUENCE [LARGE SCALE GENOMIC DNA]</scope>
    <source>
        <strain evidence="1">Wuqing</strain>
    </source>
</reference>
<name>A0A0C2M438_THEKT</name>
<accession>A0A0C2M438</accession>
<comment type="caution">
    <text evidence="1">The sequence shown here is derived from an EMBL/GenBank/DDBJ whole genome shotgun (WGS) entry which is preliminary data.</text>
</comment>
<evidence type="ECO:0000313" key="2">
    <source>
        <dbReference type="Proteomes" id="UP000031668"/>
    </source>
</evidence>
<dbReference type="Proteomes" id="UP000031668">
    <property type="component" value="Unassembled WGS sequence"/>
</dbReference>
<dbReference type="EMBL" id="JWZT01005252">
    <property type="protein sequence ID" value="KII61790.1"/>
    <property type="molecule type" value="Genomic_DNA"/>
</dbReference>
<gene>
    <name evidence="1" type="ORF">RF11_12591</name>
</gene>
<protein>
    <submittedName>
        <fullName evidence="1">Uncharacterized protein</fullName>
    </submittedName>
</protein>
<proteinExistence type="predicted"/>
<keyword evidence="2" id="KW-1185">Reference proteome</keyword>
<evidence type="ECO:0000313" key="1">
    <source>
        <dbReference type="EMBL" id="KII61790.1"/>
    </source>
</evidence>
<dbReference type="AlphaFoldDB" id="A0A0C2M438"/>
<sequence length="116" mass="13766">MKYSYTKVDHKKRDLRGRIEILKQLVLRDILSGAALRNKKQNYYVQKLPFNSDASFRQIFPHLHVWSQNQTNCSPVLSHVEGTTFQRIDYLLRNEVMNGRIFFVKNRIHVSFKGNN</sequence>
<organism evidence="1 2">
    <name type="scientific">Thelohanellus kitauei</name>
    <name type="common">Myxosporean</name>
    <dbReference type="NCBI Taxonomy" id="669202"/>
    <lineage>
        <taxon>Eukaryota</taxon>
        <taxon>Metazoa</taxon>
        <taxon>Cnidaria</taxon>
        <taxon>Myxozoa</taxon>
        <taxon>Myxosporea</taxon>
        <taxon>Bivalvulida</taxon>
        <taxon>Platysporina</taxon>
        <taxon>Myxobolidae</taxon>
        <taxon>Thelohanellus</taxon>
    </lineage>
</organism>